<geneLocation type="plasmid" evidence="1 2">
    <name>pl2WSM5005</name>
</geneLocation>
<dbReference type="Proteomes" id="UP000179860">
    <property type="component" value="Plasmid pl2WSM5005"/>
</dbReference>
<keyword evidence="2" id="KW-1185">Reference proteome</keyword>
<protein>
    <submittedName>
        <fullName evidence="1">Uncharacterized protein</fullName>
    </submittedName>
</protein>
<name>A0ACA8AX82_9BURK</name>
<evidence type="ECO:0000313" key="1">
    <source>
        <dbReference type="EMBL" id="APA90324.2"/>
    </source>
</evidence>
<proteinExistence type="predicted"/>
<accession>A0ACA8AX82</accession>
<evidence type="ECO:0000313" key="2">
    <source>
        <dbReference type="Proteomes" id="UP000179860"/>
    </source>
</evidence>
<keyword evidence="1" id="KW-0614">Plasmid</keyword>
<sequence length="247" mass="26474">MNFCSRAVCWSMVVSFAAGVAVAAEPAPIQLVKQPNVVPHLAAFPRIAAPDGPAMQRINQHFANADVRARKAAEGCDWKRSVTATMRGPRFLALIASDDWYCPGTAHPDADSFALTYDLKTGAPLNWDRLLPKALGMTATLDYSGDATPLGVVASPKLTALYAAAAKAKVADHCLQELHDSDLHFILWPDARREGIAMQPSYLDHADAVCGVDVAIPLPTWRQLGVAPTLLDAIAAAHEAKLYDPTP</sequence>
<reference evidence="1" key="1">
    <citation type="submission" date="2016-09" db="EMBL/GenBank/DDBJ databases">
        <title>The Complete Genome of Burkholderia sprentiae wsm5005.</title>
        <authorList>
            <person name="De Meyer S."/>
            <person name="Wang P."/>
            <person name="Terpolilli J."/>
        </authorList>
    </citation>
    <scope>NUCLEOTIDE SEQUENCE</scope>
    <source>
        <strain evidence="1">WSM5005</strain>
        <plasmid evidence="1">pl2WSM5005</plasmid>
    </source>
</reference>
<gene>
    <name evidence="1" type="ORF">BJG93_32435</name>
</gene>
<dbReference type="EMBL" id="CP017565">
    <property type="protein sequence ID" value="APA90324.2"/>
    <property type="molecule type" value="Genomic_DNA"/>
</dbReference>
<organism evidence="1 2">
    <name type="scientific">Paraburkholderia sprentiae WSM5005</name>
    <dbReference type="NCBI Taxonomy" id="754502"/>
    <lineage>
        <taxon>Bacteria</taxon>
        <taxon>Pseudomonadati</taxon>
        <taxon>Pseudomonadota</taxon>
        <taxon>Betaproteobacteria</taxon>
        <taxon>Burkholderiales</taxon>
        <taxon>Burkholderiaceae</taxon>
        <taxon>Paraburkholderia</taxon>
    </lineage>
</organism>
<reference evidence="1" key="2">
    <citation type="submission" date="2021-06" db="EMBL/GenBank/DDBJ databases">
        <authorList>
            <person name="Rogers T.H."/>
            <person name="Ramsay J.P."/>
            <person name="Wang P."/>
            <person name="Terpolilli J."/>
        </authorList>
    </citation>
    <scope>NUCLEOTIDE SEQUENCE</scope>
    <source>
        <strain evidence="1">WSM5005</strain>
        <plasmid evidence="1">pl2WSM5005</plasmid>
    </source>
</reference>